<dbReference type="PANTHER" id="PTHR46288:SF37">
    <property type="entry name" value="CHROMATIN REGULATOR PHD FAMILY"/>
    <property type="match status" value="1"/>
</dbReference>
<proteinExistence type="predicted"/>
<keyword evidence="1" id="KW-0677">Repeat</keyword>
<dbReference type="InterPro" id="IPR046349">
    <property type="entry name" value="C1-like_sf"/>
</dbReference>
<keyword evidence="4" id="KW-1185">Reference proteome</keyword>
<feature type="domain" description="DC1" evidence="2">
    <location>
        <begin position="181"/>
        <end position="226"/>
    </location>
</feature>
<dbReference type="PANTHER" id="PTHR46288">
    <property type="entry name" value="PHORBOL-ESTER/DAG-TYPE DOMAIN-CONTAINING PROTEIN"/>
    <property type="match status" value="1"/>
</dbReference>
<evidence type="ECO:0000259" key="2">
    <source>
        <dbReference type="Pfam" id="PF03107"/>
    </source>
</evidence>
<feature type="domain" description="DC1" evidence="2">
    <location>
        <begin position="7"/>
        <end position="52"/>
    </location>
</feature>
<dbReference type="Proteomes" id="UP000245207">
    <property type="component" value="Unassembled WGS sequence"/>
</dbReference>
<dbReference type="EMBL" id="PKPP01005433">
    <property type="protein sequence ID" value="PWA60136.1"/>
    <property type="molecule type" value="Genomic_DNA"/>
</dbReference>
<dbReference type="SUPFAM" id="SSF57889">
    <property type="entry name" value="Cysteine-rich domain"/>
    <property type="match status" value="2"/>
</dbReference>
<comment type="caution">
    <text evidence="3">The sequence shown here is derived from an EMBL/GenBank/DDBJ whole genome shotgun (WGS) entry which is preliminary data.</text>
</comment>
<evidence type="ECO:0000256" key="1">
    <source>
        <dbReference type="ARBA" id="ARBA00022737"/>
    </source>
</evidence>
<evidence type="ECO:0000313" key="3">
    <source>
        <dbReference type="EMBL" id="PWA60136.1"/>
    </source>
</evidence>
<name>A0A2U1MG10_ARTAN</name>
<dbReference type="AlphaFoldDB" id="A0A2U1MG10"/>
<evidence type="ECO:0000313" key="4">
    <source>
        <dbReference type="Proteomes" id="UP000245207"/>
    </source>
</evidence>
<organism evidence="3 4">
    <name type="scientific">Artemisia annua</name>
    <name type="common">Sweet wormwood</name>
    <dbReference type="NCBI Taxonomy" id="35608"/>
    <lineage>
        <taxon>Eukaryota</taxon>
        <taxon>Viridiplantae</taxon>
        <taxon>Streptophyta</taxon>
        <taxon>Embryophyta</taxon>
        <taxon>Tracheophyta</taxon>
        <taxon>Spermatophyta</taxon>
        <taxon>Magnoliopsida</taxon>
        <taxon>eudicotyledons</taxon>
        <taxon>Gunneridae</taxon>
        <taxon>Pentapetalae</taxon>
        <taxon>asterids</taxon>
        <taxon>campanulids</taxon>
        <taxon>Asterales</taxon>
        <taxon>Asteraceae</taxon>
        <taxon>Asteroideae</taxon>
        <taxon>Anthemideae</taxon>
        <taxon>Artemisiinae</taxon>
        <taxon>Artemisia</taxon>
    </lineage>
</organism>
<reference evidence="3 4" key="1">
    <citation type="journal article" date="2018" name="Mol. Plant">
        <title>The genome of Artemisia annua provides insight into the evolution of Asteraceae family and artemisinin biosynthesis.</title>
        <authorList>
            <person name="Shen Q."/>
            <person name="Zhang L."/>
            <person name="Liao Z."/>
            <person name="Wang S."/>
            <person name="Yan T."/>
            <person name="Shi P."/>
            <person name="Liu M."/>
            <person name="Fu X."/>
            <person name="Pan Q."/>
            <person name="Wang Y."/>
            <person name="Lv Z."/>
            <person name="Lu X."/>
            <person name="Zhang F."/>
            <person name="Jiang W."/>
            <person name="Ma Y."/>
            <person name="Chen M."/>
            <person name="Hao X."/>
            <person name="Li L."/>
            <person name="Tang Y."/>
            <person name="Lv G."/>
            <person name="Zhou Y."/>
            <person name="Sun X."/>
            <person name="Brodelius P.E."/>
            <person name="Rose J.K.C."/>
            <person name="Tang K."/>
        </authorList>
    </citation>
    <scope>NUCLEOTIDE SEQUENCE [LARGE SCALE GENOMIC DNA]</scope>
    <source>
        <strain evidence="4">cv. Huhao1</strain>
        <tissue evidence="3">Leaf</tissue>
    </source>
</reference>
<dbReference type="Pfam" id="PF03107">
    <property type="entry name" value="C1_2"/>
    <property type="match status" value="4"/>
</dbReference>
<gene>
    <name evidence="3" type="ORF">CTI12_AA384490</name>
</gene>
<protein>
    <submittedName>
        <fullName evidence="3">Zinc finger, PHD-type, DC1, Zinc finger, RING/FYVE/PHD-type</fullName>
    </submittedName>
</protein>
<sequence length="280" mass="31352">MEGFKHFSHPHDLKFHKSLEGAQLNCTGCNFPCTGTPVYSCRACKYFLHEQCFNASRSLAHPLHPDHPISLFPVATHASGSFQCDLCQKTGTGFCFSCAECGFDLHVHCAIPFPNGIKLKSHPAHALHYLSKSPYGADRSCSCDVCGTNCDENTGVYHCQCKYDAHVECVNLPETVKREDHKHVLALLHVNPYTDYECDVCRCTIVQSNCMYECKPCNYGTHVKCVTANSEKHSRRVCAICVTKFLKASKYIARNIFGVLKFIYNQSVGNMCYLANSYSF</sequence>
<dbReference type="InterPro" id="IPR004146">
    <property type="entry name" value="DC1"/>
</dbReference>
<accession>A0A2U1MG10</accession>
<feature type="domain" description="DC1" evidence="2">
    <location>
        <begin position="120"/>
        <end position="170"/>
    </location>
</feature>
<feature type="domain" description="DC1" evidence="2">
    <location>
        <begin position="62"/>
        <end position="110"/>
    </location>
</feature>
<dbReference type="OrthoDB" id="1036688at2759"/>
<dbReference type="STRING" id="35608.A0A2U1MG10"/>